<dbReference type="InterPro" id="IPR011042">
    <property type="entry name" value="6-blade_b-propeller_TolB-like"/>
</dbReference>
<dbReference type="Gene3D" id="3.30.40.10">
    <property type="entry name" value="Zinc/RING finger domain, C3HC4 (zinc finger)"/>
    <property type="match status" value="1"/>
</dbReference>
<evidence type="ECO:0000313" key="8">
    <source>
        <dbReference type="RefSeq" id="XP_022326912.1"/>
    </source>
</evidence>
<gene>
    <name evidence="8" type="primary">LOC111126512</name>
</gene>
<feature type="domain" description="RING-type" evidence="6">
    <location>
        <begin position="14"/>
        <end position="61"/>
    </location>
</feature>
<keyword evidence="7" id="KW-1185">Reference proteome</keyword>
<keyword evidence="1" id="KW-0479">Metal-binding</keyword>
<dbReference type="InterPro" id="IPR017907">
    <property type="entry name" value="Znf_RING_CS"/>
</dbReference>
<dbReference type="InterPro" id="IPR047153">
    <property type="entry name" value="TRIM45/56/19-like"/>
</dbReference>
<feature type="compositionally biased region" description="Low complexity" evidence="5">
    <location>
        <begin position="362"/>
        <end position="377"/>
    </location>
</feature>
<dbReference type="SUPFAM" id="SSF57845">
    <property type="entry name" value="B-box zinc-binding domain"/>
    <property type="match status" value="1"/>
</dbReference>
<dbReference type="PROSITE" id="PS00518">
    <property type="entry name" value="ZF_RING_1"/>
    <property type="match status" value="1"/>
</dbReference>
<evidence type="ECO:0000313" key="7">
    <source>
        <dbReference type="Proteomes" id="UP000694844"/>
    </source>
</evidence>
<dbReference type="Proteomes" id="UP000694844">
    <property type="component" value="Chromosome 3"/>
</dbReference>
<protein>
    <submittedName>
        <fullName evidence="8">Tripartite motif-containing protein 3-like</fullName>
    </submittedName>
</protein>
<accession>A0A8B8DFK1</accession>
<dbReference type="Gene3D" id="3.30.160.60">
    <property type="entry name" value="Classic Zinc Finger"/>
    <property type="match status" value="1"/>
</dbReference>
<feature type="compositionally biased region" description="Polar residues" evidence="5">
    <location>
        <begin position="327"/>
        <end position="337"/>
    </location>
</feature>
<feature type="compositionally biased region" description="Polar residues" evidence="5">
    <location>
        <begin position="347"/>
        <end position="357"/>
    </location>
</feature>
<dbReference type="InterPro" id="IPR027370">
    <property type="entry name" value="Znf-RING_euk"/>
</dbReference>
<dbReference type="OrthoDB" id="6105938at2759"/>
<evidence type="ECO:0000256" key="5">
    <source>
        <dbReference type="SAM" id="MobiDB-lite"/>
    </source>
</evidence>
<keyword evidence="3" id="KW-0862">Zinc</keyword>
<dbReference type="InterPro" id="IPR013083">
    <property type="entry name" value="Znf_RING/FYVE/PHD"/>
</dbReference>
<dbReference type="PANTHER" id="PTHR25462">
    <property type="entry name" value="BONUS, ISOFORM C-RELATED"/>
    <property type="match status" value="1"/>
</dbReference>
<evidence type="ECO:0000256" key="4">
    <source>
        <dbReference type="PROSITE-ProRule" id="PRU00175"/>
    </source>
</evidence>
<dbReference type="SUPFAM" id="SSF101898">
    <property type="entry name" value="NHL repeat"/>
    <property type="match status" value="1"/>
</dbReference>
<reference evidence="8" key="1">
    <citation type="submission" date="2025-08" db="UniProtKB">
        <authorList>
            <consortium name="RefSeq"/>
        </authorList>
    </citation>
    <scope>IDENTIFICATION</scope>
    <source>
        <tissue evidence="8">Whole sample</tissue>
    </source>
</reference>
<keyword evidence="2 4" id="KW-0863">Zinc-finger</keyword>
<evidence type="ECO:0000256" key="1">
    <source>
        <dbReference type="ARBA" id="ARBA00022723"/>
    </source>
</evidence>
<dbReference type="KEGG" id="cvn:111126512"/>
<dbReference type="PROSITE" id="PS50089">
    <property type="entry name" value="ZF_RING_2"/>
    <property type="match status" value="1"/>
</dbReference>
<feature type="region of interest" description="Disordered" evidence="5">
    <location>
        <begin position="327"/>
        <end position="430"/>
    </location>
</feature>
<dbReference type="AlphaFoldDB" id="A0A8B8DFK1"/>
<evidence type="ECO:0000259" key="6">
    <source>
        <dbReference type="PROSITE" id="PS50089"/>
    </source>
</evidence>
<dbReference type="InterPro" id="IPR001841">
    <property type="entry name" value="Znf_RING"/>
</dbReference>
<dbReference type="PANTHER" id="PTHR25462:SF296">
    <property type="entry name" value="MEIOTIC P26, ISOFORM F"/>
    <property type="match status" value="1"/>
</dbReference>
<dbReference type="Gene3D" id="2.120.10.30">
    <property type="entry name" value="TolB, C-terminal domain"/>
    <property type="match status" value="1"/>
</dbReference>
<feature type="compositionally biased region" description="Polar residues" evidence="5">
    <location>
        <begin position="416"/>
        <end position="429"/>
    </location>
</feature>
<organism evidence="7 8">
    <name type="scientific">Crassostrea virginica</name>
    <name type="common">Eastern oyster</name>
    <dbReference type="NCBI Taxonomy" id="6565"/>
    <lineage>
        <taxon>Eukaryota</taxon>
        <taxon>Metazoa</taxon>
        <taxon>Spiralia</taxon>
        <taxon>Lophotrochozoa</taxon>
        <taxon>Mollusca</taxon>
        <taxon>Bivalvia</taxon>
        <taxon>Autobranchia</taxon>
        <taxon>Pteriomorphia</taxon>
        <taxon>Ostreida</taxon>
        <taxon>Ostreoidea</taxon>
        <taxon>Ostreidae</taxon>
        <taxon>Crassostrea</taxon>
    </lineage>
</organism>
<proteinExistence type="predicted"/>
<dbReference type="GeneID" id="111126512"/>
<dbReference type="GO" id="GO:0008270">
    <property type="term" value="F:zinc ion binding"/>
    <property type="evidence" value="ECO:0007669"/>
    <property type="project" value="UniProtKB-KW"/>
</dbReference>
<sequence length="705" mass="79980">MNAVVKAVREQIRCPVCGDRFQEPKTLACLHSFCKKCISDHIVKTTKNQSDPTTFNCPVCRKETPQPANASQSPSTWTENLQTNAALTSILKAFESETLPKTCTYHSDKDIEFYCEDHCLSFCSLCATVTHKKCEDVITIETAAKRRRAESGRLTNFLMEQSSLTEKILTDRNCQLDSLDRMESDIKTHLTNLRKKAMEILDTFENKVVNELMQKKNREKEFIKLEVQTCQSILKDTKDSLESFQDAVQNEHPTDFVISYLKQVEMFQSRQMTLSGFCQNLKNVKISFTTNKAADQIFKQMKSMGYLSVERTSSRYALPYAKSYTENRQNTMQTPRPVSSLRKGNMSYRSISGASMNEETRSLTSRTSRPFSFRPRTASTLPKLSSSLNPVRQKEESLIPSPGPKRGHLSADESKSTFSSRDLTQSRSSEAVMPINAKVIRAKMKSSFDASTTEQNECSIEGATVLKSGHVVLADSYHSSLKLFDPKYNYIGCIKFSTAPGDVTTYQDDEVIVCLPDTKQLKHEQLKNDKLIPGETLFVGDKCTSASYNNGILATCSGSTVHVFRRESNRWIRILSQKLDVDNLMYIAVDKEGERIVVTKNGYPNRPVLCLNKSGQQLWSFTHEELRLPRGIAFYKDQILVVSWDQQRILQLNKEGQLVGSVVSDGLQWPWKLCISPLGDKMFVTQCYYRLSLKEKNTVKVFSLK</sequence>
<feature type="compositionally biased region" description="Polar residues" evidence="5">
    <location>
        <begin position="378"/>
        <end position="390"/>
    </location>
</feature>
<dbReference type="Pfam" id="PF13445">
    <property type="entry name" value="zf-RING_UBOX"/>
    <property type="match status" value="1"/>
</dbReference>
<dbReference type="RefSeq" id="XP_022326912.1">
    <property type="nucleotide sequence ID" value="XM_022471204.1"/>
</dbReference>
<name>A0A8B8DFK1_CRAVI</name>
<evidence type="ECO:0000256" key="2">
    <source>
        <dbReference type="ARBA" id="ARBA00022771"/>
    </source>
</evidence>
<dbReference type="SUPFAM" id="SSF57850">
    <property type="entry name" value="RING/U-box"/>
    <property type="match status" value="1"/>
</dbReference>
<dbReference type="SMART" id="SM00184">
    <property type="entry name" value="RING"/>
    <property type="match status" value="1"/>
</dbReference>
<evidence type="ECO:0000256" key="3">
    <source>
        <dbReference type="ARBA" id="ARBA00022833"/>
    </source>
</evidence>